<dbReference type="Proteomes" id="UP001221757">
    <property type="component" value="Unassembled WGS sequence"/>
</dbReference>
<reference evidence="2" key="1">
    <citation type="submission" date="2023-03" db="EMBL/GenBank/DDBJ databases">
        <title>Massive genome expansion in bonnet fungi (Mycena s.s.) driven by repeated elements and novel gene families across ecological guilds.</title>
        <authorList>
            <consortium name="Lawrence Berkeley National Laboratory"/>
            <person name="Harder C.B."/>
            <person name="Miyauchi S."/>
            <person name="Viragh M."/>
            <person name="Kuo A."/>
            <person name="Thoen E."/>
            <person name="Andreopoulos B."/>
            <person name="Lu D."/>
            <person name="Skrede I."/>
            <person name="Drula E."/>
            <person name="Henrissat B."/>
            <person name="Morin E."/>
            <person name="Kohler A."/>
            <person name="Barry K."/>
            <person name="LaButti K."/>
            <person name="Morin E."/>
            <person name="Salamov A."/>
            <person name="Lipzen A."/>
            <person name="Mereny Z."/>
            <person name="Hegedus B."/>
            <person name="Baldrian P."/>
            <person name="Stursova M."/>
            <person name="Weitz H."/>
            <person name="Taylor A."/>
            <person name="Grigoriev I.V."/>
            <person name="Nagy L.G."/>
            <person name="Martin F."/>
            <person name="Kauserud H."/>
        </authorList>
    </citation>
    <scope>NUCLEOTIDE SEQUENCE</scope>
    <source>
        <strain evidence="2">CBHHK067</strain>
    </source>
</reference>
<name>A0AAD7D6A7_MYCRO</name>
<sequence length="647" mass="72778">LKRNGVYTPEARALARMIERTGCAQGKVGSVIKYVAKAAGLKLKGTMSRRTVQRALMEGGVAARVQIAYEAAGADGVTMSTDATSLRGENYESGFLMINKGPSHKMRLLSLTSTVSHTSETQLDNIKTQISLLSDLYKRSPLGRRSTLNFEISDFLRLLKGMNGDHAADMKKTVRMVKEWKYKVCKILLGYDEFQKMDWTEILEIVRDIQKKNVEEVGGEEAWARLSDEEKDVLSKSSMDALAHRIGEKAFSLLSPEQQHELNRFFWAGCSMHKELNCCRAFNEGMMDYYDDNPDIEPPVLLANRENDATIQLAAETGQSTAAVQRALKVSEHGAVKLISLFGAFVNHKDDKKGVHDVYENYFRGIIGSSVRFPDTSNTRYQSHGLGGARIITYLDEHRAFVDFVKDHKIKRVLNHLEQNIRKGLYCLKTLVQMVALVLFCMAVMHPYALRVRGEGTENLNILDLGSFHATVQAHLLKLIDNPDLILSSSPDSYLTATLDGKPWSDAKAWAACIKLAPTLPDLKPLMVAGLKHSLECWQRFTAEFEAGGLIDLSTAAEREMAFMPSTNDANEGVLGMWRRFSRESPSSTVAHFSDRAMFNRNDTQEFIDTHMDTSEDHKFLRQEARRLDESGIEKKRRTELNAHKQQ</sequence>
<proteinExistence type="predicted"/>
<dbReference type="AlphaFoldDB" id="A0AAD7D6A7"/>
<feature type="non-terminal residue" evidence="2">
    <location>
        <position position="1"/>
    </location>
</feature>
<feature type="non-terminal residue" evidence="2">
    <location>
        <position position="647"/>
    </location>
</feature>
<keyword evidence="3" id="KW-1185">Reference proteome</keyword>
<evidence type="ECO:0000256" key="1">
    <source>
        <dbReference type="SAM" id="MobiDB-lite"/>
    </source>
</evidence>
<gene>
    <name evidence="2" type="ORF">B0H17DRAFT_867112</name>
</gene>
<dbReference type="EMBL" id="JARKIE010000120">
    <property type="protein sequence ID" value="KAJ7681294.1"/>
    <property type="molecule type" value="Genomic_DNA"/>
</dbReference>
<evidence type="ECO:0000313" key="2">
    <source>
        <dbReference type="EMBL" id="KAJ7681294.1"/>
    </source>
</evidence>
<protein>
    <submittedName>
        <fullName evidence="2">Uncharacterized protein</fullName>
    </submittedName>
</protein>
<organism evidence="2 3">
    <name type="scientific">Mycena rosella</name>
    <name type="common">Pink bonnet</name>
    <name type="synonym">Agaricus rosellus</name>
    <dbReference type="NCBI Taxonomy" id="1033263"/>
    <lineage>
        <taxon>Eukaryota</taxon>
        <taxon>Fungi</taxon>
        <taxon>Dikarya</taxon>
        <taxon>Basidiomycota</taxon>
        <taxon>Agaricomycotina</taxon>
        <taxon>Agaricomycetes</taxon>
        <taxon>Agaricomycetidae</taxon>
        <taxon>Agaricales</taxon>
        <taxon>Marasmiineae</taxon>
        <taxon>Mycenaceae</taxon>
        <taxon>Mycena</taxon>
    </lineage>
</organism>
<accession>A0AAD7D6A7</accession>
<evidence type="ECO:0000313" key="3">
    <source>
        <dbReference type="Proteomes" id="UP001221757"/>
    </source>
</evidence>
<feature type="region of interest" description="Disordered" evidence="1">
    <location>
        <begin position="626"/>
        <end position="647"/>
    </location>
</feature>
<comment type="caution">
    <text evidence="2">The sequence shown here is derived from an EMBL/GenBank/DDBJ whole genome shotgun (WGS) entry which is preliminary data.</text>
</comment>